<comment type="caution">
    <text evidence="2">The sequence shown here is derived from an EMBL/GenBank/DDBJ whole genome shotgun (WGS) entry which is preliminary data.</text>
</comment>
<dbReference type="SMART" id="SM00198">
    <property type="entry name" value="SCP"/>
    <property type="match status" value="1"/>
</dbReference>
<name>A0A261XWA7_9FUNG</name>
<accession>A0A261XWA7</accession>
<feature type="domain" description="SCP" evidence="1">
    <location>
        <begin position="6"/>
        <end position="130"/>
    </location>
</feature>
<dbReference type="OrthoDB" id="337038at2759"/>
<dbReference type="InterPro" id="IPR014044">
    <property type="entry name" value="CAP_dom"/>
</dbReference>
<organism evidence="2 3">
    <name type="scientific">Bifiguratus adelaidae</name>
    <dbReference type="NCBI Taxonomy" id="1938954"/>
    <lineage>
        <taxon>Eukaryota</taxon>
        <taxon>Fungi</taxon>
        <taxon>Fungi incertae sedis</taxon>
        <taxon>Mucoromycota</taxon>
        <taxon>Mucoromycotina</taxon>
        <taxon>Endogonomycetes</taxon>
        <taxon>Endogonales</taxon>
        <taxon>Endogonales incertae sedis</taxon>
        <taxon>Bifiguratus</taxon>
    </lineage>
</organism>
<dbReference type="Proteomes" id="UP000242875">
    <property type="component" value="Unassembled WGS sequence"/>
</dbReference>
<proteinExistence type="predicted"/>
<dbReference type="SUPFAM" id="SSF55797">
    <property type="entry name" value="PR-1-like"/>
    <property type="match status" value="1"/>
</dbReference>
<dbReference type="PROSITE" id="PS01010">
    <property type="entry name" value="CRISP_2"/>
    <property type="match status" value="1"/>
</dbReference>
<dbReference type="EMBL" id="MVBO01000146">
    <property type="protein sequence ID" value="OZJ02524.1"/>
    <property type="molecule type" value="Genomic_DNA"/>
</dbReference>
<dbReference type="InterPro" id="IPR001283">
    <property type="entry name" value="CRISP-related"/>
</dbReference>
<keyword evidence="3" id="KW-1185">Reference proteome</keyword>
<sequence>MRNSSSQAQLVLKLHNKYRAIHHAPALTWSSKLASSAHAWASQCDFKHSGDRYGENLALGYKDWNAAVGAWYDEGKHYNYNKGGFSIATGHFTQVVWKSTKQLGCAAVTCPKLGGTYYVCQYNPPGNVIDVHNAAFKRNVLKP</sequence>
<dbReference type="AlphaFoldDB" id="A0A261XWA7"/>
<reference evidence="2 3" key="1">
    <citation type="journal article" date="2017" name="Mycologia">
        <title>Bifiguratus adelaidae, gen. et sp. nov., a new member of Mucoromycotina in endophytic and soil-dwelling habitats.</title>
        <authorList>
            <person name="Torres-Cruz T.J."/>
            <person name="Billingsley Tobias T.L."/>
            <person name="Almatruk M."/>
            <person name="Hesse C."/>
            <person name="Kuske C.R."/>
            <person name="Desiro A."/>
            <person name="Benucci G.M."/>
            <person name="Bonito G."/>
            <person name="Stajich J.E."/>
            <person name="Dunlap C."/>
            <person name="Arnold A.E."/>
            <person name="Porras-Alfaro A."/>
        </authorList>
    </citation>
    <scope>NUCLEOTIDE SEQUENCE [LARGE SCALE GENOMIC DNA]</scope>
    <source>
        <strain evidence="2 3">AZ0501</strain>
    </source>
</reference>
<dbReference type="GO" id="GO:0005576">
    <property type="term" value="C:extracellular region"/>
    <property type="evidence" value="ECO:0007669"/>
    <property type="project" value="InterPro"/>
</dbReference>
<evidence type="ECO:0000313" key="2">
    <source>
        <dbReference type="EMBL" id="OZJ02524.1"/>
    </source>
</evidence>
<protein>
    <recommendedName>
        <fullName evidence="1">SCP domain-containing protein</fullName>
    </recommendedName>
</protein>
<evidence type="ECO:0000259" key="1">
    <source>
        <dbReference type="SMART" id="SM00198"/>
    </source>
</evidence>
<dbReference type="Gene3D" id="3.40.33.10">
    <property type="entry name" value="CAP"/>
    <property type="match status" value="1"/>
</dbReference>
<dbReference type="Pfam" id="PF00188">
    <property type="entry name" value="CAP"/>
    <property type="match status" value="1"/>
</dbReference>
<evidence type="ECO:0000313" key="3">
    <source>
        <dbReference type="Proteomes" id="UP000242875"/>
    </source>
</evidence>
<dbReference type="PANTHER" id="PTHR10334">
    <property type="entry name" value="CYSTEINE-RICH SECRETORY PROTEIN-RELATED"/>
    <property type="match status" value="1"/>
</dbReference>
<dbReference type="InterPro" id="IPR035940">
    <property type="entry name" value="CAP_sf"/>
</dbReference>
<gene>
    <name evidence="2" type="ORF">BZG36_04265</name>
</gene>
<dbReference type="InterPro" id="IPR018244">
    <property type="entry name" value="Allrgn_V5/Tpx1_CS"/>
</dbReference>
<dbReference type="PROSITE" id="PS01009">
    <property type="entry name" value="CRISP_1"/>
    <property type="match status" value="1"/>
</dbReference>
<dbReference type="PRINTS" id="PR00837">
    <property type="entry name" value="V5TPXLIKE"/>
</dbReference>